<dbReference type="Pfam" id="PF02214">
    <property type="entry name" value="BTB_2"/>
    <property type="match status" value="1"/>
</dbReference>
<protein>
    <recommendedName>
        <fullName evidence="1">Potassium channel tetramerisation-type BTB domain-containing protein</fullName>
    </recommendedName>
</protein>
<dbReference type="InterPro" id="IPR011333">
    <property type="entry name" value="SKP1/BTB/POZ_sf"/>
</dbReference>
<dbReference type="AlphaFoldDB" id="A0A9P4QKM6"/>
<dbReference type="GO" id="GO:0051260">
    <property type="term" value="P:protein homooligomerization"/>
    <property type="evidence" value="ECO:0007669"/>
    <property type="project" value="InterPro"/>
</dbReference>
<organism evidence="2 3">
    <name type="scientific">Polyplosphaeria fusca</name>
    <dbReference type="NCBI Taxonomy" id="682080"/>
    <lineage>
        <taxon>Eukaryota</taxon>
        <taxon>Fungi</taxon>
        <taxon>Dikarya</taxon>
        <taxon>Ascomycota</taxon>
        <taxon>Pezizomycotina</taxon>
        <taxon>Dothideomycetes</taxon>
        <taxon>Pleosporomycetidae</taxon>
        <taxon>Pleosporales</taxon>
        <taxon>Tetraplosphaeriaceae</taxon>
        <taxon>Polyplosphaeria</taxon>
    </lineage>
</organism>
<dbReference type="OrthoDB" id="2414723at2759"/>
<evidence type="ECO:0000313" key="2">
    <source>
        <dbReference type="EMBL" id="KAF2726636.1"/>
    </source>
</evidence>
<dbReference type="SUPFAM" id="SSF54695">
    <property type="entry name" value="POZ domain"/>
    <property type="match status" value="1"/>
</dbReference>
<feature type="domain" description="Potassium channel tetramerisation-type BTB" evidence="1">
    <location>
        <begin position="17"/>
        <end position="73"/>
    </location>
</feature>
<accession>A0A9P4QKM6</accession>
<evidence type="ECO:0000313" key="3">
    <source>
        <dbReference type="Proteomes" id="UP000799444"/>
    </source>
</evidence>
<reference evidence="2" key="1">
    <citation type="journal article" date="2020" name="Stud. Mycol.">
        <title>101 Dothideomycetes genomes: a test case for predicting lifestyles and emergence of pathogens.</title>
        <authorList>
            <person name="Haridas S."/>
            <person name="Albert R."/>
            <person name="Binder M."/>
            <person name="Bloem J."/>
            <person name="Labutti K."/>
            <person name="Salamov A."/>
            <person name="Andreopoulos B."/>
            <person name="Baker S."/>
            <person name="Barry K."/>
            <person name="Bills G."/>
            <person name="Bluhm B."/>
            <person name="Cannon C."/>
            <person name="Castanera R."/>
            <person name="Culley D."/>
            <person name="Daum C."/>
            <person name="Ezra D."/>
            <person name="Gonzalez J."/>
            <person name="Henrissat B."/>
            <person name="Kuo A."/>
            <person name="Liang C."/>
            <person name="Lipzen A."/>
            <person name="Lutzoni F."/>
            <person name="Magnuson J."/>
            <person name="Mondo S."/>
            <person name="Nolan M."/>
            <person name="Ohm R."/>
            <person name="Pangilinan J."/>
            <person name="Park H.-J."/>
            <person name="Ramirez L."/>
            <person name="Alfaro M."/>
            <person name="Sun H."/>
            <person name="Tritt A."/>
            <person name="Yoshinaga Y."/>
            <person name="Zwiers L.-H."/>
            <person name="Turgeon B."/>
            <person name="Goodwin S."/>
            <person name="Spatafora J."/>
            <person name="Crous P."/>
            <person name="Grigoriev I."/>
        </authorList>
    </citation>
    <scope>NUCLEOTIDE SEQUENCE</scope>
    <source>
        <strain evidence="2">CBS 125425</strain>
    </source>
</reference>
<dbReference type="Proteomes" id="UP000799444">
    <property type="component" value="Unassembled WGS sequence"/>
</dbReference>
<dbReference type="EMBL" id="ML996419">
    <property type="protein sequence ID" value="KAF2726636.1"/>
    <property type="molecule type" value="Genomic_DNA"/>
</dbReference>
<proteinExistence type="predicted"/>
<dbReference type="InterPro" id="IPR003131">
    <property type="entry name" value="T1-type_BTB"/>
</dbReference>
<name>A0A9P4QKM6_9PLEO</name>
<dbReference type="Gene3D" id="3.30.710.10">
    <property type="entry name" value="Potassium Channel Kv1.1, Chain A"/>
    <property type="match status" value="1"/>
</dbReference>
<keyword evidence="3" id="KW-1185">Reference proteome</keyword>
<evidence type="ECO:0000259" key="1">
    <source>
        <dbReference type="Pfam" id="PF02214"/>
    </source>
</evidence>
<sequence>MDPAATMSNTDCSKIIPLNVGGRKMQVAKNTLDLIPVIKMKLKDEWKHDVGTDGHLFLDVDPDIFQHILDRARHPTHFPIFWDKIRGFDYNRYNRLEAQADYLGFSELSEWIGRQEYLKTVQIKMGKPEIHEIGRIGIWDIETVDGNVEVERQVLQKTRSLRVCPRGIAVHVIPADQQKRCGRDCERAKGESGCDYIDETYEVLVTLRKTITLNPEAQG</sequence>
<comment type="caution">
    <text evidence="2">The sequence shown here is derived from an EMBL/GenBank/DDBJ whole genome shotgun (WGS) entry which is preliminary data.</text>
</comment>
<gene>
    <name evidence="2" type="ORF">EJ04DRAFT_506900</name>
</gene>